<dbReference type="Proteomes" id="UP000694385">
    <property type="component" value="Unassembled WGS sequence"/>
</dbReference>
<dbReference type="InterPro" id="IPR041898">
    <property type="entry name" value="MAGE_WH1"/>
</dbReference>
<dbReference type="Pfam" id="PF01454">
    <property type="entry name" value="MAGE"/>
    <property type="match status" value="1"/>
</dbReference>
<dbReference type="FunFam" id="1.10.10.1200:FF:000007">
    <property type="entry name" value="Melanoma-associated antigen C2"/>
    <property type="match status" value="1"/>
</dbReference>
<accession>A0A8C5P175</accession>
<name>A0A8C5P175_JACJA</name>
<dbReference type="FunFam" id="1.10.10.1210:FF:000001">
    <property type="entry name" value="melanoma-associated antigen D1"/>
    <property type="match status" value="1"/>
</dbReference>
<dbReference type="Gene3D" id="1.10.10.1200">
    <property type="entry name" value="MAGE homology domain, winged helix WH1 motif"/>
    <property type="match status" value="1"/>
</dbReference>
<dbReference type="InterPro" id="IPR002190">
    <property type="entry name" value="MHD_dom"/>
</dbReference>
<feature type="domain" description="MAGE" evidence="3">
    <location>
        <begin position="93"/>
        <end position="292"/>
    </location>
</feature>
<dbReference type="InterPro" id="IPR037445">
    <property type="entry name" value="MAGE"/>
</dbReference>
<dbReference type="Gene3D" id="1.10.10.1210">
    <property type="entry name" value="MAGE homology domain, winged helix WH2 motif"/>
    <property type="match status" value="1"/>
</dbReference>
<dbReference type="GO" id="GO:0000122">
    <property type="term" value="P:negative regulation of transcription by RNA polymerase II"/>
    <property type="evidence" value="ECO:0007669"/>
    <property type="project" value="TreeGrafter"/>
</dbReference>
<organism evidence="4 5">
    <name type="scientific">Jaculus jaculus</name>
    <name type="common">Lesser Egyptian jerboa</name>
    <dbReference type="NCBI Taxonomy" id="51337"/>
    <lineage>
        <taxon>Eukaryota</taxon>
        <taxon>Metazoa</taxon>
        <taxon>Chordata</taxon>
        <taxon>Craniata</taxon>
        <taxon>Vertebrata</taxon>
        <taxon>Euteleostomi</taxon>
        <taxon>Mammalia</taxon>
        <taxon>Eutheria</taxon>
        <taxon>Euarchontoglires</taxon>
        <taxon>Glires</taxon>
        <taxon>Rodentia</taxon>
        <taxon>Myomorpha</taxon>
        <taxon>Dipodoidea</taxon>
        <taxon>Dipodidae</taxon>
        <taxon>Dipodinae</taxon>
        <taxon>Jaculus</taxon>
    </lineage>
</organism>
<dbReference type="PANTHER" id="PTHR11736:SF145">
    <property type="entry name" value="MELANOMA-ASSOCIATED ANTIGEN B16"/>
    <property type="match status" value="1"/>
</dbReference>
<feature type="compositionally biased region" description="Low complexity" evidence="2">
    <location>
        <begin position="46"/>
        <end position="69"/>
    </location>
</feature>
<dbReference type="Ensembl" id="ENSJJAT00000021935.1">
    <property type="protein sequence ID" value="ENSJJAP00000015430.1"/>
    <property type="gene ID" value="ENSJJAG00000017601.1"/>
</dbReference>
<keyword evidence="1" id="KW-0825">Tumor antigen</keyword>
<reference evidence="4" key="1">
    <citation type="submission" date="2025-08" db="UniProtKB">
        <authorList>
            <consortium name="Ensembl"/>
        </authorList>
    </citation>
    <scope>IDENTIFICATION</scope>
</reference>
<dbReference type="PROSITE" id="PS50838">
    <property type="entry name" value="MAGE"/>
    <property type="match status" value="1"/>
</dbReference>
<dbReference type="OMA" id="ECEDHFT"/>
<dbReference type="GO" id="GO:0005634">
    <property type="term" value="C:nucleus"/>
    <property type="evidence" value="ECO:0007669"/>
    <property type="project" value="TreeGrafter"/>
</dbReference>
<feature type="region of interest" description="Disordered" evidence="2">
    <location>
        <begin position="295"/>
        <end position="314"/>
    </location>
</feature>
<evidence type="ECO:0000313" key="4">
    <source>
        <dbReference type="Ensembl" id="ENSJJAP00000015430.1"/>
    </source>
</evidence>
<dbReference type="InterPro" id="IPR041899">
    <property type="entry name" value="MAGE_WH2"/>
</dbReference>
<feature type="region of interest" description="Disordered" evidence="2">
    <location>
        <begin position="1"/>
        <end position="88"/>
    </location>
</feature>
<sequence length="314" mass="36023">MSQHQENPQGTHDVSLQTFKEPQSVEVEQASRDVEETFPSSHPVISSSSCSYSEDTSSSSSTSSEYSSSQEDEDNTTHSPDASDSETIPVDSLKKKVNFLVNYMLHKYQMKDMMRKEDILKIVITEDEEHFHDIFRQATERMEMLFGLEVKEVDSINHCYGFFIKLGLTYDGMQNDEYSFPKTGLLILILGVIYMKGNRATEEEMWEALNLMGIYSEMNDFIFGDPRELITKEFVAEQYLECRQVPNTDPVQYEYVWGPRACAETSKMKVLELVAKLHGTVPSAFPSQYEEALLEERENTTESTSDIISRFPYT</sequence>
<evidence type="ECO:0000256" key="1">
    <source>
        <dbReference type="ARBA" id="ARBA00084104"/>
    </source>
</evidence>
<dbReference type="GeneTree" id="ENSGT00940000162825"/>
<dbReference type="SMART" id="SM01373">
    <property type="entry name" value="MAGE"/>
    <property type="match status" value="1"/>
</dbReference>
<feature type="compositionally biased region" description="Polar residues" evidence="2">
    <location>
        <begin position="77"/>
        <end position="86"/>
    </location>
</feature>
<dbReference type="PANTHER" id="PTHR11736">
    <property type="entry name" value="MELANOMA-ASSOCIATED ANTIGEN MAGE ANTIGEN"/>
    <property type="match status" value="1"/>
</dbReference>
<evidence type="ECO:0000259" key="3">
    <source>
        <dbReference type="PROSITE" id="PS50838"/>
    </source>
</evidence>
<reference evidence="4" key="2">
    <citation type="submission" date="2025-09" db="UniProtKB">
        <authorList>
            <consortium name="Ensembl"/>
        </authorList>
    </citation>
    <scope>IDENTIFICATION</scope>
</reference>
<evidence type="ECO:0000313" key="5">
    <source>
        <dbReference type="Proteomes" id="UP000694385"/>
    </source>
</evidence>
<keyword evidence="5" id="KW-1185">Reference proteome</keyword>
<proteinExistence type="predicted"/>
<dbReference type="AlphaFoldDB" id="A0A8C5P175"/>
<protein>
    <recommendedName>
        <fullName evidence="3">MAGE domain-containing protein</fullName>
    </recommendedName>
</protein>
<feature type="compositionally biased region" description="Polar residues" evidence="2">
    <location>
        <begin position="1"/>
        <end position="21"/>
    </location>
</feature>
<evidence type="ECO:0000256" key="2">
    <source>
        <dbReference type="SAM" id="MobiDB-lite"/>
    </source>
</evidence>